<evidence type="ECO:0000259" key="1">
    <source>
        <dbReference type="SMART" id="SM00256"/>
    </source>
</evidence>
<dbReference type="PANTHER" id="PTHR31672:SF13">
    <property type="entry name" value="F-BOX PROTEIN CPR30-LIKE"/>
    <property type="match status" value="1"/>
</dbReference>
<evidence type="ECO:0000313" key="3">
    <source>
        <dbReference type="RefSeq" id="XP_071933559.1"/>
    </source>
</evidence>
<dbReference type="InterPro" id="IPR050796">
    <property type="entry name" value="SCF_F-box_component"/>
</dbReference>
<dbReference type="Proteomes" id="UP001652660">
    <property type="component" value="Chromosome 2e"/>
</dbReference>
<reference evidence="3" key="1">
    <citation type="submission" date="2025-08" db="UniProtKB">
        <authorList>
            <consortium name="RefSeq"/>
        </authorList>
    </citation>
    <scope>IDENTIFICATION</scope>
    <source>
        <tissue evidence="3">Leaves</tissue>
    </source>
</reference>
<dbReference type="NCBIfam" id="TIGR01640">
    <property type="entry name" value="F_box_assoc_1"/>
    <property type="match status" value="1"/>
</dbReference>
<dbReference type="GeneID" id="140036158"/>
<accession>A0ABM4WP54</accession>
<protein>
    <submittedName>
        <fullName evidence="3">F-box protein At5g62510-like</fullName>
    </submittedName>
</protein>
<name>A0ABM4WP54_COFAR</name>
<dbReference type="SMART" id="SM00256">
    <property type="entry name" value="FBOX"/>
    <property type="match status" value="1"/>
</dbReference>
<dbReference type="CDD" id="cd22157">
    <property type="entry name" value="F-box_AtFBW1-like"/>
    <property type="match status" value="1"/>
</dbReference>
<dbReference type="InterPro" id="IPR036047">
    <property type="entry name" value="F-box-like_dom_sf"/>
</dbReference>
<dbReference type="Pfam" id="PF08268">
    <property type="entry name" value="FBA_3"/>
    <property type="match status" value="1"/>
</dbReference>
<dbReference type="Pfam" id="PF12937">
    <property type="entry name" value="F-box-like"/>
    <property type="match status" value="1"/>
</dbReference>
<dbReference type="RefSeq" id="XP_071933559.1">
    <property type="nucleotide sequence ID" value="XM_072077458.1"/>
</dbReference>
<dbReference type="SUPFAM" id="SSF81383">
    <property type="entry name" value="F-box domain"/>
    <property type="match status" value="1"/>
</dbReference>
<evidence type="ECO:0000313" key="2">
    <source>
        <dbReference type="Proteomes" id="UP001652660"/>
    </source>
</evidence>
<proteinExistence type="predicted"/>
<dbReference type="InterPro" id="IPR017451">
    <property type="entry name" value="F-box-assoc_interact_dom"/>
</dbReference>
<dbReference type="InterPro" id="IPR013187">
    <property type="entry name" value="F-box-assoc_dom_typ3"/>
</dbReference>
<sequence>MEQPPNMLWAEGRTWDDLPDDLLAKILLSEFIGVKTLCKLRCVCKQWRNLLSDPLFQSLHYELSKKHPMLLVLDTYTFDDRDIIYFTNLDLDDGQEDPTAGNNEIMTISTGISHIDGRLRMLSSSSVARGLVCLANSHRYFLCNPSLKELITLPEPTVGRLYVDGGGFGFIDTRNEYIVIHLIAPKPSGPSPIIGCEILRISATVSAAGAGDTNNVNSSSSGILLGGSWEKIGSKCPYQIDAVDLEGWGIFVDGIFYWRVETEDGNDIRILSFNLDEERFEDVPRPPARGLLNGILDDYCRFPSLVELKGNLCLVDPYAATIEPTSMVDIWVLTKDKYQETTTTSSWIKELSIPLPGFDYQFHDIDVVGDVDGDGSLLIYTTWHPMENGLTWQPNVWRYSPQHNEFRKLKSLKSFDIPGGEAPLFCLHTDSFFSVRNRRDTDSD</sequence>
<dbReference type="InterPro" id="IPR001810">
    <property type="entry name" value="F-box_dom"/>
</dbReference>
<dbReference type="Gene3D" id="1.20.1280.50">
    <property type="match status" value="1"/>
</dbReference>
<gene>
    <name evidence="3" type="primary">LOC140036158</name>
</gene>
<keyword evidence="2" id="KW-1185">Reference proteome</keyword>
<organism evidence="2 3">
    <name type="scientific">Coffea arabica</name>
    <name type="common">Arabian coffee</name>
    <dbReference type="NCBI Taxonomy" id="13443"/>
    <lineage>
        <taxon>Eukaryota</taxon>
        <taxon>Viridiplantae</taxon>
        <taxon>Streptophyta</taxon>
        <taxon>Embryophyta</taxon>
        <taxon>Tracheophyta</taxon>
        <taxon>Spermatophyta</taxon>
        <taxon>Magnoliopsida</taxon>
        <taxon>eudicotyledons</taxon>
        <taxon>Gunneridae</taxon>
        <taxon>Pentapetalae</taxon>
        <taxon>asterids</taxon>
        <taxon>lamiids</taxon>
        <taxon>Gentianales</taxon>
        <taxon>Rubiaceae</taxon>
        <taxon>Ixoroideae</taxon>
        <taxon>Gardenieae complex</taxon>
        <taxon>Bertiereae - Coffeeae clade</taxon>
        <taxon>Coffeeae</taxon>
        <taxon>Coffea</taxon>
    </lineage>
</organism>
<feature type="domain" description="F-box" evidence="1">
    <location>
        <begin position="18"/>
        <end position="59"/>
    </location>
</feature>
<dbReference type="PANTHER" id="PTHR31672">
    <property type="entry name" value="BNACNNG10540D PROTEIN"/>
    <property type="match status" value="1"/>
</dbReference>